<dbReference type="EMBL" id="JAERTX010000008">
    <property type="protein sequence ID" value="MBM9460343.1"/>
    <property type="molecule type" value="Genomic_DNA"/>
</dbReference>
<dbReference type="RefSeq" id="WP_205291652.1">
    <property type="nucleotide sequence ID" value="NZ_CP074406.1"/>
</dbReference>
<dbReference type="Pfam" id="PF09339">
    <property type="entry name" value="HTH_IclR"/>
    <property type="match status" value="1"/>
</dbReference>
<keyword evidence="1" id="KW-0319">Glycerol metabolism</keyword>
<proteinExistence type="predicted"/>
<sequence length="272" mass="28509">MSVVQMSEPPTSAKAAPSESSPAILVARALQVLDAFMGEERAMSLSDLARRVALPKSTAFRIVNQLTESGYLVRLGRSYQLSSHLFRLGNSVVVPHQVPLREVAAPHLAGLFQHTGFGVNLAVLDGPGEVLYLDTIRGVRIPTAPFGVGATMPAMITALGKVILAHQDDDTVGAALAAGWPRRTPYTVMGRGLMADQLRKARQTGVAFDRQEAVVGLSCVAAAVLDADGRAIGAVSACGPVGRFKPEAAAPATLRAARLISNDVKRAAALQA</sequence>
<dbReference type="Proteomes" id="UP000663791">
    <property type="component" value="Unassembled WGS sequence"/>
</dbReference>
<dbReference type="SUPFAM" id="SSF46785">
    <property type="entry name" value="Winged helix' DNA-binding domain"/>
    <property type="match status" value="1"/>
</dbReference>
<dbReference type="Pfam" id="PF01614">
    <property type="entry name" value="IclR_C"/>
    <property type="match status" value="1"/>
</dbReference>
<gene>
    <name evidence="9" type="ORF">JK386_10550</name>
</gene>
<organism evidence="9 10">
    <name type="scientific">Nocardioides faecalis</name>
    <dbReference type="NCBI Taxonomy" id="2803858"/>
    <lineage>
        <taxon>Bacteria</taxon>
        <taxon>Bacillati</taxon>
        <taxon>Actinomycetota</taxon>
        <taxon>Actinomycetes</taxon>
        <taxon>Propionibacteriales</taxon>
        <taxon>Nocardioidaceae</taxon>
        <taxon>Nocardioides</taxon>
    </lineage>
</organism>
<evidence type="ECO:0000256" key="1">
    <source>
        <dbReference type="ARBA" id="ARBA00022798"/>
    </source>
</evidence>
<dbReference type="PANTHER" id="PTHR30136">
    <property type="entry name" value="HELIX-TURN-HELIX TRANSCRIPTIONAL REGULATOR, ICLR FAMILY"/>
    <property type="match status" value="1"/>
</dbReference>
<dbReference type="FunFam" id="1.10.10.10:FF:000056">
    <property type="entry name" value="IclR family transcriptional regulator"/>
    <property type="match status" value="1"/>
</dbReference>
<keyword evidence="10" id="KW-1185">Reference proteome</keyword>
<evidence type="ECO:0000313" key="10">
    <source>
        <dbReference type="Proteomes" id="UP000663791"/>
    </source>
</evidence>
<evidence type="ECO:0000256" key="2">
    <source>
        <dbReference type="ARBA" id="ARBA00023015"/>
    </source>
</evidence>
<dbReference type="InterPro" id="IPR036388">
    <property type="entry name" value="WH-like_DNA-bd_sf"/>
</dbReference>
<dbReference type="GO" id="GO:0006071">
    <property type="term" value="P:glycerol metabolic process"/>
    <property type="evidence" value="ECO:0007669"/>
    <property type="project" value="UniProtKB-KW"/>
</dbReference>
<evidence type="ECO:0000256" key="4">
    <source>
        <dbReference type="ARBA" id="ARBA00023163"/>
    </source>
</evidence>
<reference evidence="9" key="1">
    <citation type="submission" date="2021-01" db="EMBL/GenBank/DDBJ databases">
        <title>Novel species in genus Nocardioides.</title>
        <authorList>
            <person name="Zhang G."/>
        </authorList>
    </citation>
    <scope>NUCLEOTIDE SEQUENCE</scope>
    <source>
        <strain evidence="9">Zg-536</strain>
    </source>
</reference>
<keyword evidence="2" id="KW-0805">Transcription regulation</keyword>
<evidence type="ECO:0000259" key="8">
    <source>
        <dbReference type="PROSITE" id="PS51078"/>
    </source>
</evidence>
<feature type="domain" description="HTH iclR-type" evidence="7">
    <location>
        <begin position="23"/>
        <end position="83"/>
    </location>
</feature>
<dbReference type="InterPro" id="IPR005471">
    <property type="entry name" value="Tscrpt_reg_IclR_N"/>
</dbReference>
<keyword evidence="4" id="KW-0804">Transcription</keyword>
<evidence type="ECO:0000313" key="9">
    <source>
        <dbReference type="EMBL" id="MBM9460343.1"/>
    </source>
</evidence>
<evidence type="ECO:0000256" key="3">
    <source>
        <dbReference type="ARBA" id="ARBA00023125"/>
    </source>
</evidence>
<dbReference type="GO" id="GO:0003677">
    <property type="term" value="F:DNA binding"/>
    <property type="evidence" value="ECO:0007669"/>
    <property type="project" value="UniProtKB-KW"/>
</dbReference>
<evidence type="ECO:0000256" key="6">
    <source>
        <dbReference type="ARBA" id="ARBA00070406"/>
    </source>
</evidence>
<dbReference type="PROSITE" id="PS51077">
    <property type="entry name" value="HTH_ICLR"/>
    <property type="match status" value="1"/>
</dbReference>
<dbReference type="GO" id="GO:0003700">
    <property type="term" value="F:DNA-binding transcription factor activity"/>
    <property type="evidence" value="ECO:0007669"/>
    <property type="project" value="TreeGrafter"/>
</dbReference>
<dbReference type="InterPro" id="IPR014757">
    <property type="entry name" value="Tscrpt_reg_IclR_C"/>
</dbReference>
<protein>
    <recommendedName>
        <fullName evidence="6">Glycerol operon regulatory protein</fullName>
    </recommendedName>
</protein>
<keyword evidence="3" id="KW-0238">DNA-binding</keyword>
<dbReference type="InterPro" id="IPR050707">
    <property type="entry name" value="HTH_MetabolicPath_Reg"/>
</dbReference>
<evidence type="ECO:0000256" key="5">
    <source>
        <dbReference type="ARBA" id="ARBA00058938"/>
    </source>
</evidence>
<dbReference type="AlphaFoldDB" id="A0A938Y8Y9"/>
<dbReference type="SUPFAM" id="SSF55781">
    <property type="entry name" value="GAF domain-like"/>
    <property type="match status" value="1"/>
</dbReference>
<accession>A0A938Y8Y9</accession>
<dbReference type="SMART" id="SM00346">
    <property type="entry name" value="HTH_ICLR"/>
    <property type="match status" value="1"/>
</dbReference>
<dbReference type="PANTHER" id="PTHR30136:SF24">
    <property type="entry name" value="HTH-TYPE TRANSCRIPTIONAL REPRESSOR ALLR"/>
    <property type="match status" value="1"/>
</dbReference>
<dbReference type="InterPro" id="IPR036390">
    <property type="entry name" value="WH_DNA-bd_sf"/>
</dbReference>
<comment type="function">
    <text evidence="5">May be an activator protein for the gylABX operon.</text>
</comment>
<dbReference type="InterPro" id="IPR029016">
    <property type="entry name" value="GAF-like_dom_sf"/>
</dbReference>
<dbReference type="Gene3D" id="3.30.450.40">
    <property type="match status" value="1"/>
</dbReference>
<feature type="domain" description="IclR-ED" evidence="8">
    <location>
        <begin position="84"/>
        <end position="270"/>
    </location>
</feature>
<evidence type="ECO:0000259" key="7">
    <source>
        <dbReference type="PROSITE" id="PS51077"/>
    </source>
</evidence>
<dbReference type="Gene3D" id="1.10.10.10">
    <property type="entry name" value="Winged helix-like DNA-binding domain superfamily/Winged helix DNA-binding domain"/>
    <property type="match status" value="1"/>
</dbReference>
<comment type="caution">
    <text evidence="9">The sequence shown here is derived from an EMBL/GenBank/DDBJ whole genome shotgun (WGS) entry which is preliminary data.</text>
</comment>
<dbReference type="PROSITE" id="PS51078">
    <property type="entry name" value="ICLR_ED"/>
    <property type="match status" value="1"/>
</dbReference>
<dbReference type="GO" id="GO:0045892">
    <property type="term" value="P:negative regulation of DNA-templated transcription"/>
    <property type="evidence" value="ECO:0007669"/>
    <property type="project" value="TreeGrafter"/>
</dbReference>
<name>A0A938Y8Y9_9ACTN</name>